<dbReference type="EMBL" id="OX458932">
    <property type="protein sequence ID" value="CAI9084911.1"/>
    <property type="molecule type" value="Genomic_DNA"/>
</dbReference>
<proteinExistence type="predicted"/>
<protein>
    <submittedName>
        <fullName evidence="1">Uncharacterized protein</fullName>
    </submittedName>
</protein>
<reference evidence="1" key="1">
    <citation type="submission" date="2023-03" db="EMBL/GenBank/DDBJ databases">
        <authorList>
            <person name="Cremers G."/>
            <person name="Picone N."/>
        </authorList>
    </citation>
    <scope>NUCLEOTIDE SEQUENCE</scope>
    <source>
        <strain evidence="1">Sample_alias</strain>
    </source>
</reference>
<evidence type="ECO:0000313" key="1">
    <source>
        <dbReference type="EMBL" id="CAI9084911.1"/>
    </source>
</evidence>
<name>A0ABM9IBA2_9BACT</name>
<evidence type="ECO:0000313" key="2">
    <source>
        <dbReference type="Proteomes" id="UP001161497"/>
    </source>
</evidence>
<keyword evidence="2" id="KW-1185">Reference proteome</keyword>
<dbReference type="Proteomes" id="UP001161497">
    <property type="component" value="Chromosome"/>
</dbReference>
<organism evidence="1 2">
    <name type="scientific">Candidatus Methylacidiphilum fumarolicum</name>
    <dbReference type="NCBI Taxonomy" id="591154"/>
    <lineage>
        <taxon>Bacteria</taxon>
        <taxon>Pseudomonadati</taxon>
        <taxon>Verrucomicrobiota</taxon>
        <taxon>Methylacidiphilae</taxon>
        <taxon>Methylacidiphilales</taxon>
        <taxon>Methylacidiphilaceae</taxon>
        <taxon>Methylacidiphilum (ex Ratnadevi et al. 2023)</taxon>
    </lineage>
</organism>
<accession>A0ABM9IBA2</accession>
<gene>
    <name evidence="1" type="ORF">MFUM_0524</name>
</gene>
<sequence length="57" mass="6548">MCCALVVFYPILRRESSWVLYHQFVGTRLTGASLPLHLSLLTVDTPSDQRAKHLHRI</sequence>